<evidence type="ECO:0000313" key="2">
    <source>
        <dbReference type="Proteomes" id="UP001605261"/>
    </source>
</evidence>
<dbReference type="RefSeq" id="WP_394161482.1">
    <property type="nucleotide sequence ID" value="NZ_JBHGCJ010000002.1"/>
</dbReference>
<evidence type="ECO:0000313" key="1">
    <source>
        <dbReference type="EMBL" id="MFG6108334.1"/>
    </source>
</evidence>
<gene>
    <name evidence="1" type="ORF">ACEU0G_002271</name>
</gene>
<protein>
    <submittedName>
        <fullName evidence="1">Uncharacterized protein</fullName>
    </submittedName>
</protein>
<dbReference type="EMBL" id="JBHGCJ010000002">
    <property type="protein sequence ID" value="MFG6108334.1"/>
    <property type="molecule type" value="Genomic_DNA"/>
</dbReference>
<dbReference type="Proteomes" id="UP001605261">
    <property type="component" value="Unassembled WGS sequence"/>
</dbReference>
<keyword evidence="2" id="KW-1185">Reference proteome</keyword>
<organism evidence="1 2">
    <name type="scientific">Stenotrophomonas nematodicola</name>
    <dbReference type="NCBI Taxonomy" id="2656746"/>
    <lineage>
        <taxon>Bacteria</taxon>
        <taxon>Pseudomonadati</taxon>
        <taxon>Pseudomonadota</taxon>
        <taxon>Gammaproteobacteria</taxon>
        <taxon>Lysobacterales</taxon>
        <taxon>Lysobacteraceae</taxon>
        <taxon>Stenotrophomonas</taxon>
    </lineage>
</organism>
<comment type="caution">
    <text evidence="1">The sequence shown here is derived from an EMBL/GenBank/DDBJ whole genome shotgun (WGS) entry which is preliminary data.</text>
</comment>
<reference evidence="1 2" key="1">
    <citation type="submission" date="2024-09" db="EMBL/GenBank/DDBJ databases">
        <authorList>
            <consortium name="All-Russian atlas of soil microorganisms"/>
            <consortium name="as a basis for the search for new antimicrobial producers and enzymes with unique properties"/>
            <person name="Sokolova E.A."/>
            <person name="Voronina E.N."/>
        </authorList>
    </citation>
    <scope>NUCLEOTIDE SEQUENCE [LARGE SCALE GENOMIC DNA]</scope>
    <source>
        <strain evidence="1 2">AF-22b-331.1</strain>
    </source>
</reference>
<accession>A0ABW7CXP0</accession>
<proteinExistence type="predicted"/>
<sequence>MFLFPFNDDGFDGMRAWIAENQATFNSHLFEAQRKAKSLGEAAWAFHLDYWDALEEQDQAFDAQLAAANDDFSPEGFERYQALLFSIAGVNQAMVNRELELLAAMEAGQA</sequence>
<name>A0ABW7CXP0_9GAMM</name>